<accession>A0A1C7NLU3</accession>
<gene>
    <name evidence="2" type="ORF">A0J61_01853</name>
</gene>
<dbReference type="Proteomes" id="UP000093000">
    <property type="component" value="Unassembled WGS sequence"/>
</dbReference>
<comment type="caution">
    <text evidence="2">The sequence shown here is derived from an EMBL/GenBank/DDBJ whole genome shotgun (WGS) entry which is preliminary data.</text>
</comment>
<keyword evidence="3" id="KW-1185">Reference proteome</keyword>
<dbReference type="InParanoid" id="A0A1C7NLU3"/>
<dbReference type="OrthoDB" id="10331130at2759"/>
<evidence type="ECO:0000256" key="1">
    <source>
        <dbReference type="SAM" id="SignalP"/>
    </source>
</evidence>
<keyword evidence="1" id="KW-0732">Signal</keyword>
<feature type="chain" id="PRO_5008889775" evidence="1">
    <location>
        <begin position="21"/>
        <end position="115"/>
    </location>
</feature>
<reference evidence="2 3" key="1">
    <citation type="submission" date="2016-03" db="EMBL/GenBank/DDBJ databases">
        <title>Choanephora cucurbitarum.</title>
        <authorList>
            <person name="Min B."/>
            <person name="Park H."/>
            <person name="Park J.-H."/>
            <person name="Shin H.-D."/>
            <person name="Choi I.-G."/>
        </authorList>
    </citation>
    <scope>NUCLEOTIDE SEQUENCE [LARGE SCALE GENOMIC DNA]</scope>
    <source>
        <strain evidence="2 3">KUS-F28377</strain>
    </source>
</reference>
<feature type="signal peptide" evidence="1">
    <location>
        <begin position="1"/>
        <end position="20"/>
    </location>
</feature>
<evidence type="ECO:0000313" key="3">
    <source>
        <dbReference type="Proteomes" id="UP000093000"/>
    </source>
</evidence>
<dbReference type="AlphaFoldDB" id="A0A1C7NLU3"/>
<protein>
    <submittedName>
        <fullName evidence="2">Uncharacterized protein</fullName>
    </submittedName>
</protein>
<dbReference type="EMBL" id="LUGH01000064">
    <property type="protein sequence ID" value="OBZ90082.1"/>
    <property type="molecule type" value="Genomic_DNA"/>
</dbReference>
<evidence type="ECO:0000313" key="2">
    <source>
        <dbReference type="EMBL" id="OBZ90082.1"/>
    </source>
</evidence>
<proteinExistence type="predicted"/>
<sequence>MVYLRYLALTALTAVLNVQASVISDYSSEYFSERVSERVSQYVSEYALPTNLPVDGYYNAPADFPCKIMPTCYTRNTVFIQDPCRAQYGNGWGNVATIACLTNFNEEQYVCCRFQ</sequence>
<organism evidence="2 3">
    <name type="scientific">Choanephora cucurbitarum</name>
    <dbReference type="NCBI Taxonomy" id="101091"/>
    <lineage>
        <taxon>Eukaryota</taxon>
        <taxon>Fungi</taxon>
        <taxon>Fungi incertae sedis</taxon>
        <taxon>Mucoromycota</taxon>
        <taxon>Mucoromycotina</taxon>
        <taxon>Mucoromycetes</taxon>
        <taxon>Mucorales</taxon>
        <taxon>Mucorineae</taxon>
        <taxon>Choanephoraceae</taxon>
        <taxon>Choanephoroideae</taxon>
        <taxon>Choanephora</taxon>
    </lineage>
</organism>
<name>A0A1C7NLU3_9FUNG</name>